<dbReference type="InterPro" id="IPR001633">
    <property type="entry name" value="EAL_dom"/>
</dbReference>
<dbReference type="InterPro" id="IPR000700">
    <property type="entry name" value="PAS-assoc_C"/>
</dbReference>
<dbReference type="Gene3D" id="3.30.70.270">
    <property type="match status" value="1"/>
</dbReference>
<dbReference type="EMBL" id="JAGINP010000011">
    <property type="protein sequence ID" value="MBP2293503.1"/>
    <property type="molecule type" value="Genomic_DNA"/>
</dbReference>
<dbReference type="InterPro" id="IPR013655">
    <property type="entry name" value="PAS_fold_3"/>
</dbReference>
<dbReference type="PROSITE" id="PS50113">
    <property type="entry name" value="PAC"/>
    <property type="match status" value="1"/>
</dbReference>
<gene>
    <name evidence="4" type="ORF">J2851_003286</name>
</gene>
<dbReference type="InterPro" id="IPR043128">
    <property type="entry name" value="Rev_trsase/Diguanyl_cyclase"/>
</dbReference>
<dbReference type="SMART" id="SM00052">
    <property type="entry name" value="EAL"/>
    <property type="match status" value="1"/>
</dbReference>
<protein>
    <submittedName>
        <fullName evidence="4">Diguanylate cyclase (GGDEF)-like protein</fullName>
    </submittedName>
</protein>
<dbReference type="SMART" id="SM00267">
    <property type="entry name" value="GGDEF"/>
    <property type="match status" value="1"/>
</dbReference>
<dbReference type="NCBIfam" id="TIGR00254">
    <property type="entry name" value="GGDEF"/>
    <property type="match status" value="1"/>
</dbReference>
<name>A0ABS4SLR5_9PROT</name>
<dbReference type="Pfam" id="PF00990">
    <property type="entry name" value="GGDEF"/>
    <property type="match status" value="1"/>
</dbReference>
<comment type="caution">
    <text evidence="4">The sequence shown here is derived from an EMBL/GenBank/DDBJ whole genome shotgun (WGS) entry which is preliminary data.</text>
</comment>
<dbReference type="SUPFAM" id="SSF55785">
    <property type="entry name" value="PYP-like sensor domain (PAS domain)"/>
    <property type="match status" value="1"/>
</dbReference>
<reference evidence="4 5" key="1">
    <citation type="submission" date="2021-03" db="EMBL/GenBank/DDBJ databases">
        <title>Genomic Encyclopedia of Type Strains, Phase III (KMG-III): the genomes of soil and plant-associated and newly described type strains.</title>
        <authorList>
            <person name="Whitman W."/>
        </authorList>
    </citation>
    <scope>NUCLEOTIDE SEQUENCE [LARGE SCALE GENOMIC DNA]</scope>
    <source>
        <strain evidence="4 5">IMMIB AFH-6</strain>
    </source>
</reference>
<dbReference type="CDD" id="cd01948">
    <property type="entry name" value="EAL"/>
    <property type="match status" value="1"/>
</dbReference>
<dbReference type="InterPro" id="IPR050706">
    <property type="entry name" value="Cyclic-di-GMP_PDE-like"/>
</dbReference>
<dbReference type="RefSeq" id="WP_209767434.1">
    <property type="nucleotide sequence ID" value="NZ_JAGINP010000011.1"/>
</dbReference>
<feature type="domain" description="GGDEF" evidence="3">
    <location>
        <begin position="192"/>
        <end position="329"/>
    </location>
</feature>
<evidence type="ECO:0000313" key="4">
    <source>
        <dbReference type="EMBL" id="MBP2293503.1"/>
    </source>
</evidence>
<dbReference type="SUPFAM" id="SSF55073">
    <property type="entry name" value="Nucleotide cyclase"/>
    <property type="match status" value="1"/>
</dbReference>
<dbReference type="PANTHER" id="PTHR33121:SF79">
    <property type="entry name" value="CYCLIC DI-GMP PHOSPHODIESTERASE PDED-RELATED"/>
    <property type="match status" value="1"/>
</dbReference>
<dbReference type="PANTHER" id="PTHR33121">
    <property type="entry name" value="CYCLIC DI-GMP PHOSPHODIESTERASE PDEF"/>
    <property type="match status" value="1"/>
</dbReference>
<dbReference type="InterPro" id="IPR001610">
    <property type="entry name" value="PAC"/>
</dbReference>
<dbReference type="PROSITE" id="PS50883">
    <property type="entry name" value="EAL"/>
    <property type="match status" value="1"/>
</dbReference>
<dbReference type="CDD" id="cd01949">
    <property type="entry name" value="GGDEF"/>
    <property type="match status" value="1"/>
</dbReference>
<feature type="domain" description="EAL" evidence="2">
    <location>
        <begin position="340"/>
        <end position="595"/>
    </location>
</feature>
<dbReference type="InterPro" id="IPR029787">
    <property type="entry name" value="Nucleotide_cyclase"/>
</dbReference>
<evidence type="ECO:0000259" key="3">
    <source>
        <dbReference type="PROSITE" id="PS50887"/>
    </source>
</evidence>
<sequence length="595" mass="64148">MSRPIDGIPVGELAMDLLVLDDGRMDAPMDAQLIAAALDASGDIAYAWDIATDSISWAGSAVAQLGTPAEIAYGEAWRARIERSDRARRRVALSQHIETGSSFDCDYRLRLADGGMHWVHDRGQVERDGDGMPVRLRGVLRVIDRRKAYEVELEHQAHFDPLTGLVNRHRLREALSGTCRTSQMDDDCPAALGGLYLAVGIDKLGLVNDAMGHAAADAVVCEVADRLRRVLRPGDTVGRAGGDIFGVVLPRCPEDDMVHVADKLLRAVRAAPVDTPVGPILVTVSAGGIAKCAGADNGQCRVDEVMTRAETALQEAKRQGGDCFWPHRATSPKQTGLRNALATGQMVKAALQADGLRFAFQPVVGLDGGGVDGVGRPEVAFYECLLRLMAADGAPVPAGAFMPAVERLGMARRIDLHTLDHAVRELERHPGVVLSLNLSATTTADRTWLDALDKRLGARPELAQRLILEVTETAAIEDLEDTAGFLAAVRSLGCRTALDDFGAGYLSYRHLKALPIDIVKIDGSFVRELKDGPDALLFIRTLVGLANGFGMTTVAECVENDEEAATLRREGVRLLQGYRFGRPSLDRPWLADPAD</sequence>
<dbReference type="PROSITE" id="PS50887">
    <property type="entry name" value="GGDEF"/>
    <property type="match status" value="1"/>
</dbReference>
<dbReference type="InterPro" id="IPR000014">
    <property type="entry name" value="PAS"/>
</dbReference>
<dbReference type="Pfam" id="PF00563">
    <property type="entry name" value="EAL"/>
    <property type="match status" value="1"/>
</dbReference>
<accession>A0ABS4SLR5</accession>
<dbReference type="CDD" id="cd00130">
    <property type="entry name" value="PAS"/>
    <property type="match status" value="1"/>
</dbReference>
<evidence type="ECO:0000259" key="2">
    <source>
        <dbReference type="PROSITE" id="PS50883"/>
    </source>
</evidence>
<feature type="domain" description="PAC" evidence="1">
    <location>
        <begin position="103"/>
        <end position="155"/>
    </location>
</feature>
<dbReference type="Pfam" id="PF08447">
    <property type="entry name" value="PAS_3"/>
    <property type="match status" value="1"/>
</dbReference>
<dbReference type="SMART" id="SM00086">
    <property type="entry name" value="PAC"/>
    <property type="match status" value="1"/>
</dbReference>
<keyword evidence="5" id="KW-1185">Reference proteome</keyword>
<proteinExistence type="predicted"/>
<dbReference type="InterPro" id="IPR035919">
    <property type="entry name" value="EAL_sf"/>
</dbReference>
<organism evidence="4 5">
    <name type="scientific">Azospirillum rugosum</name>
    <dbReference type="NCBI Taxonomy" id="416170"/>
    <lineage>
        <taxon>Bacteria</taxon>
        <taxon>Pseudomonadati</taxon>
        <taxon>Pseudomonadota</taxon>
        <taxon>Alphaproteobacteria</taxon>
        <taxon>Rhodospirillales</taxon>
        <taxon>Azospirillaceae</taxon>
        <taxon>Azospirillum</taxon>
    </lineage>
</organism>
<evidence type="ECO:0000259" key="1">
    <source>
        <dbReference type="PROSITE" id="PS50113"/>
    </source>
</evidence>
<dbReference type="Proteomes" id="UP000781958">
    <property type="component" value="Unassembled WGS sequence"/>
</dbReference>
<dbReference type="InterPro" id="IPR000160">
    <property type="entry name" value="GGDEF_dom"/>
</dbReference>
<evidence type="ECO:0000313" key="5">
    <source>
        <dbReference type="Proteomes" id="UP000781958"/>
    </source>
</evidence>
<dbReference type="Gene3D" id="3.30.450.20">
    <property type="entry name" value="PAS domain"/>
    <property type="match status" value="1"/>
</dbReference>
<dbReference type="InterPro" id="IPR035965">
    <property type="entry name" value="PAS-like_dom_sf"/>
</dbReference>
<dbReference type="SUPFAM" id="SSF141868">
    <property type="entry name" value="EAL domain-like"/>
    <property type="match status" value="1"/>
</dbReference>
<dbReference type="Gene3D" id="3.20.20.450">
    <property type="entry name" value="EAL domain"/>
    <property type="match status" value="1"/>
</dbReference>